<dbReference type="Gene3D" id="3.30.160.20">
    <property type="match status" value="2"/>
</dbReference>
<feature type="domain" description="DRBM" evidence="3">
    <location>
        <begin position="127"/>
        <end position="188"/>
    </location>
</feature>
<gene>
    <name evidence="5" type="ORF">CAMP_LOCUS1640</name>
</gene>
<dbReference type="Pfam" id="PF02137">
    <property type="entry name" value="A_deamin"/>
    <property type="match status" value="1"/>
</dbReference>
<dbReference type="PANTHER" id="PTHR10910:SF144">
    <property type="entry name" value="A TO I EDITASE DOMAIN-CONTAINING PROTEIN-RELATED"/>
    <property type="match status" value="1"/>
</dbReference>
<dbReference type="SUPFAM" id="SSF54768">
    <property type="entry name" value="dsRNA-binding domain-like"/>
    <property type="match status" value="2"/>
</dbReference>
<dbReference type="Proteomes" id="UP001152747">
    <property type="component" value="Unassembled WGS sequence"/>
</dbReference>
<reference evidence="5" key="1">
    <citation type="submission" date="2022-11" db="EMBL/GenBank/DDBJ databases">
        <authorList>
            <person name="Kikuchi T."/>
        </authorList>
    </citation>
    <scope>NUCLEOTIDE SEQUENCE</scope>
    <source>
        <strain evidence="5">PS1010</strain>
    </source>
</reference>
<dbReference type="GO" id="GO:0003725">
    <property type="term" value="F:double-stranded RNA binding"/>
    <property type="evidence" value="ECO:0007669"/>
    <property type="project" value="TreeGrafter"/>
</dbReference>
<dbReference type="GO" id="GO:0008251">
    <property type="term" value="F:tRNA-specific adenosine deaminase activity"/>
    <property type="evidence" value="ECO:0007669"/>
    <property type="project" value="TreeGrafter"/>
</dbReference>
<dbReference type="GO" id="GO:0005730">
    <property type="term" value="C:nucleolus"/>
    <property type="evidence" value="ECO:0007669"/>
    <property type="project" value="TreeGrafter"/>
</dbReference>
<accession>A0A9P1I6C0</accession>
<proteinExistence type="predicted"/>
<feature type="region of interest" description="Disordered" evidence="2">
    <location>
        <begin position="12"/>
        <end position="48"/>
    </location>
</feature>
<evidence type="ECO:0000259" key="3">
    <source>
        <dbReference type="PROSITE" id="PS50137"/>
    </source>
</evidence>
<dbReference type="PROSITE" id="PS50141">
    <property type="entry name" value="A_DEAMIN_EDITASE"/>
    <property type="match status" value="1"/>
</dbReference>
<feature type="domain" description="A to I editase" evidence="4">
    <location>
        <begin position="613"/>
        <end position="902"/>
    </location>
</feature>
<dbReference type="OrthoDB" id="10268011at2759"/>
<dbReference type="GO" id="GO:0006382">
    <property type="term" value="P:adenosine to inosine editing"/>
    <property type="evidence" value="ECO:0007669"/>
    <property type="project" value="TreeGrafter"/>
</dbReference>
<dbReference type="SMART" id="SM00358">
    <property type="entry name" value="DSRM"/>
    <property type="match status" value="2"/>
</dbReference>
<feature type="region of interest" description="Disordered" evidence="2">
    <location>
        <begin position="202"/>
        <end position="247"/>
    </location>
</feature>
<name>A0A9P1I6C0_9PELO</name>
<keyword evidence="6" id="KW-1185">Reference proteome</keyword>
<keyword evidence="1" id="KW-0694">RNA-binding</keyword>
<organism evidence="5 6">
    <name type="scientific">Caenorhabditis angaria</name>
    <dbReference type="NCBI Taxonomy" id="860376"/>
    <lineage>
        <taxon>Eukaryota</taxon>
        <taxon>Metazoa</taxon>
        <taxon>Ecdysozoa</taxon>
        <taxon>Nematoda</taxon>
        <taxon>Chromadorea</taxon>
        <taxon>Rhabditida</taxon>
        <taxon>Rhabditina</taxon>
        <taxon>Rhabditomorpha</taxon>
        <taxon>Rhabditoidea</taxon>
        <taxon>Rhabditidae</taxon>
        <taxon>Peloderinae</taxon>
        <taxon>Caenorhabditis</taxon>
    </lineage>
</organism>
<sequence length="911" mass="101763">MDHNNFGAFGTGDWSSFGGDSSKSGYQNTWSNWGQPPSQQPKYENPYENYGYADNRGYTAFSGNDFGNFGTFPQKAGTRTGFGFNSALGPEWSQKHFGTKGKKNANRGQPQQQIPKGPKPVVTTGKTPTSVLHELFKNINEEFTDSGTTPKRYICKLNVDGHIFEADALNKKSAKHKCSEVAIKALRPDVYVEPFIEPVKAVSTPKKEKPQEVESQSNSAVEPQQKKQKRAAESDHQEQTKKQKLSPAEAAASLYDLMQRIISDSSEKYVPVFEITEELPPTTEVKKEEPVETTMETNEDGEQKKEKKLPKWYKDPATIFTVTLKFEEQGKQYQKSGKGRGMQRNLVVREALLDLFKVSHYDIKTVTLNSATKRLNHFSNVSTLYQIASILNCNITFDIELSEAAPLGEGKPFYFAKCKVESIDDSGRTAEFKSSDSLSKTMAKEQVALLALTQFFEIDLTKCEKKKESGDTQSLGPAATLHTHLAQTSKNGELKINYEFQDVEPKTTPPTFICHCLIGDKKFTAVGSSKKLAKNNAAVIALKEIFAIDFNALENEPANENAVDRNHNVSQLCHDIAEFAKREYHGMSKYYNVRPSNQVACFFLVNEKGEKRLIASGSSMQNIVDTGKLNQSGGKTLVHMDPIVLARRSLLRYFIQELAVMENDPENSVFIINKGKKADLKPNLQLILYANFPPVCSMSVRDAKVKKLAYVTPINFTPVPDDLMTTAEIRELKEIRVHCTADKIYKWNTVGLQGALLSNLLNTIKLNCIFFGTDAPVPDESLKFALAGRLGEDTSKLQLESIAAQMRVVTSYAQGWTRGIDSVEKIDHETGVTITGTPSKYSKFELFQLYLKLKNADTSITNYNAAKLKGAAYQRSKKAFYNKLEKAGLGKWQTKPSEFLDHFNVTLVKAE</sequence>
<feature type="compositionally biased region" description="Polar residues" evidence="2">
    <location>
        <begin position="18"/>
        <end position="42"/>
    </location>
</feature>
<dbReference type="InterPro" id="IPR002466">
    <property type="entry name" value="A_deamin"/>
</dbReference>
<feature type="region of interest" description="Disordered" evidence="2">
    <location>
        <begin position="93"/>
        <end position="123"/>
    </location>
</feature>
<feature type="compositionally biased region" description="Polar residues" evidence="2">
    <location>
        <begin position="213"/>
        <end position="222"/>
    </location>
</feature>
<feature type="region of interest" description="Disordered" evidence="2">
    <location>
        <begin position="282"/>
        <end position="308"/>
    </location>
</feature>
<feature type="domain" description="DRBM" evidence="3">
    <location>
        <begin position="476"/>
        <end position="547"/>
    </location>
</feature>
<dbReference type="InterPro" id="IPR014720">
    <property type="entry name" value="dsRBD_dom"/>
</dbReference>
<dbReference type="GO" id="GO:0003726">
    <property type="term" value="F:double-stranded RNA adenosine deaminase activity"/>
    <property type="evidence" value="ECO:0007669"/>
    <property type="project" value="TreeGrafter"/>
</dbReference>
<protein>
    <submittedName>
        <fullName evidence="5">Uncharacterized protein</fullName>
    </submittedName>
</protein>
<comment type="caution">
    <text evidence="5">The sequence shown here is derived from an EMBL/GenBank/DDBJ whole genome shotgun (WGS) entry which is preliminary data.</text>
</comment>
<evidence type="ECO:0000256" key="1">
    <source>
        <dbReference type="PROSITE-ProRule" id="PRU00266"/>
    </source>
</evidence>
<dbReference type="AlphaFoldDB" id="A0A9P1I6C0"/>
<dbReference type="EMBL" id="CANHGI010000001">
    <property type="protein sequence ID" value="CAI5439003.1"/>
    <property type="molecule type" value="Genomic_DNA"/>
</dbReference>
<feature type="compositionally biased region" description="Basic and acidic residues" evidence="2">
    <location>
        <begin position="230"/>
        <end position="241"/>
    </location>
</feature>
<dbReference type="GO" id="GO:0005737">
    <property type="term" value="C:cytoplasm"/>
    <property type="evidence" value="ECO:0007669"/>
    <property type="project" value="TreeGrafter"/>
</dbReference>
<dbReference type="SMART" id="SM00552">
    <property type="entry name" value="ADEAMc"/>
    <property type="match status" value="1"/>
</dbReference>
<evidence type="ECO:0000259" key="4">
    <source>
        <dbReference type="PROSITE" id="PS50141"/>
    </source>
</evidence>
<dbReference type="Pfam" id="PF00035">
    <property type="entry name" value="dsrm"/>
    <property type="match status" value="2"/>
</dbReference>
<dbReference type="GO" id="GO:0006396">
    <property type="term" value="P:RNA processing"/>
    <property type="evidence" value="ECO:0007669"/>
    <property type="project" value="InterPro"/>
</dbReference>
<dbReference type="PROSITE" id="PS50137">
    <property type="entry name" value="DS_RBD"/>
    <property type="match status" value="2"/>
</dbReference>
<dbReference type="CDD" id="cd00048">
    <property type="entry name" value="DSRM_SF"/>
    <property type="match status" value="2"/>
</dbReference>
<dbReference type="PANTHER" id="PTHR10910">
    <property type="entry name" value="EUKARYOTE SPECIFIC DSRNA BINDING PROTEIN"/>
    <property type="match status" value="1"/>
</dbReference>
<evidence type="ECO:0000256" key="2">
    <source>
        <dbReference type="SAM" id="MobiDB-lite"/>
    </source>
</evidence>
<evidence type="ECO:0000313" key="5">
    <source>
        <dbReference type="EMBL" id="CAI5439003.1"/>
    </source>
</evidence>
<feature type="compositionally biased region" description="Low complexity" evidence="2">
    <location>
        <begin position="108"/>
        <end position="123"/>
    </location>
</feature>
<evidence type="ECO:0000313" key="6">
    <source>
        <dbReference type="Proteomes" id="UP001152747"/>
    </source>
</evidence>